<proteinExistence type="predicted"/>
<protein>
    <submittedName>
        <fullName evidence="1">PKD domain-containing protein</fullName>
    </submittedName>
</protein>
<organism evidence="1 2">
    <name type="scientific">Imtechella halotolerans K1</name>
    <dbReference type="NCBI Taxonomy" id="946077"/>
    <lineage>
        <taxon>Bacteria</taxon>
        <taxon>Pseudomonadati</taxon>
        <taxon>Bacteroidota</taxon>
        <taxon>Flavobacteriia</taxon>
        <taxon>Flavobacteriales</taxon>
        <taxon>Flavobacteriaceae</taxon>
        <taxon>Imtechella</taxon>
    </lineage>
</organism>
<dbReference type="PATRIC" id="fig|946077.3.peg.1630"/>
<dbReference type="InterPro" id="IPR026341">
    <property type="entry name" value="T9SS_type_B"/>
</dbReference>
<dbReference type="NCBIfam" id="TIGR04131">
    <property type="entry name" value="Bac_Flav_CTERM"/>
    <property type="match status" value="1"/>
</dbReference>
<evidence type="ECO:0000313" key="1">
    <source>
        <dbReference type="EMBL" id="EID74715.1"/>
    </source>
</evidence>
<name>I0WE99_9FLAO</name>
<reference evidence="1 2" key="1">
    <citation type="journal article" date="2012" name="J. Bacteriol.">
        <title>Genome Sequence of the Halotolerant Bacterium Imtechella halotolerans K1T.</title>
        <authorList>
            <person name="Kumar S."/>
            <person name="Vikram S."/>
            <person name="Subramanian S."/>
            <person name="Raghava G.P."/>
            <person name="Pinnaka A.K."/>
        </authorList>
    </citation>
    <scope>NUCLEOTIDE SEQUENCE [LARGE SCALE GENOMIC DNA]</scope>
    <source>
        <strain evidence="1 2">K1</strain>
    </source>
</reference>
<dbReference type="STRING" id="946077.W5A_08042"/>
<dbReference type="eggNOG" id="COG3210">
    <property type="taxonomic scope" value="Bacteria"/>
</dbReference>
<dbReference type="InterPro" id="IPR013783">
    <property type="entry name" value="Ig-like_fold"/>
</dbReference>
<sequence>MLKSKSSSKEKVSVILFFFIILLQSQITSVYCQNNNQFESTKGSQTRNEPRNGENNLTYFSRIKKEQIEDWKKWNNSSDYTHPDFGILPKDAPCEDCVEVLNKRKSDERYFVNIKDTSMFYIQRALGDINYLKDGKWVAINTDLKPIASNVYESSMFYEPVGFEIDNQRTYVKTPKGKVYFNNWTLWTRTNDNERLAANANWSNYTIGDDGMYVNNIFNGIDAELVVSRGAIKTNFIIKKNLYGAFDALIFKDNLAHNSNLSIEFENAPGIIEMTGSLVVKSQQELLQINPAYVYPKNGEKSLGQEVDYTIDNTSIGIVVPFDWINNLIDQYELVIDPLVTGIYTLAQASITGSRYNSTCTFTNSCDYTLPISTPANAEIVDLTWTFSYTASGLCWLEDGAVRFSLNSCISPSATGIYWFCNSVGTGTCNGNNVSIFNDVNSCLPSPSCTPQTMDITLQFFRTCYGATGCSSSCIGAASPLVINVIGRTVELPDPTSGGITINSPTVCQNTPVSVSTDGASYGVAPYTYSWSLDASGTPEIATGDTATITFPNVGPQELYLFATDNCGVITSISTTIDVTTAIVLDEPNLSDITNQCSVTIDISNYPTATNQCTGEILTATTANPVTYSSQGTYTILWEYTDSDGNTASQTQQVIIDDSTLPVTDVVSLPDIIEQCEVTSLIAPTATDNCDGTIIGTTTVVLPITTSTTVTWTFTDTAGNNSTQTQNILIQDTDAPIPDNASLPDILEQCEVTSLTAPTATDNCDGTIIGTTTEVLPITASTTVTWTFTDSSGNSSTQNQNVLIEPLTLVITNPLTACANTTVDITAASITSGSTGNGILTYWNDDQATNPLNNPTTISVSGTYYIQSSNGNCTDIKPVQVTINNTPTASIMAETICSGSTGMVTINGTPNTVVTYSIDGGTPQTIAIGATGSSTLATPTLTTSSIYRLESIRYQNIPYCEVPLNETATVNVINPLTDFTVTINNTFSENTSITVNTTDTNTQVFYQLAGQNPQTSNQFFNVLPGFYTINVFDSYNCFFLSKQVSILGYPKFFTPNGDGYNDTWNIIGVQPNSKTKLYIYNRYGQLIVQLNPFGDGWDGTYIGKPLPSNDYWFTLEYEENNQLKTYKSHFSLKR</sequence>
<dbReference type="Proteomes" id="UP000005938">
    <property type="component" value="Unassembled WGS sequence"/>
</dbReference>
<dbReference type="AlphaFoldDB" id="I0WE99"/>
<dbReference type="RefSeq" id="WP_008239299.1">
    <property type="nucleotide sequence ID" value="NZ_AJJU01000009.1"/>
</dbReference>
<evidence type="ECO:0000313" key="2">
    <source>
        <dbReference type="Proteomes" id="UP000005938"/>
    </source>
</evidence>
<keyword evidence="2" id="KW-1185">Reference proteome</keyword>
<dbReference type="OrthoDB" id="1652165at2"/>
<dbReference type="eggNOG" id="COG1572">
    <property type="taxonomic scope" value="Bacteria"/>
</dbReference>
<comment type="caution">
    <text evidence="1">The sequence shown here is derived from an EMBL/GenBank/DDBJ whole genome shotgun (WGS) entry which is preliminary data.</text>
</comment>
<dbReference type="EMBL" id="AJJU01000009">
    <property type="protein sequence ID" value="EID74715.1"/>
    <property type="molecule type" value="Genomic_DNA"/>
</dbReference>
<dbReference type="Gene3D" id="2.60.40.10">
    <property type="entry name" value="Immunoglobulins"/>
    <property type="match status" value="2"/>
</dbReference>
<dbReference type="Pfam" id="PF13585">
    <property type="entry name" value="CHU_C"/>
    <property type="match status" value="1"/>
</dbReference>
<accession>I0WE99</accession>
<gene>
    <name evidence="1" type="ORF">W5A_08042</name>
</gene>